<gene>
    <name evidence="1" type="ORF">INH39_03945</name>
</gene>
<keyword evidence="2" id="KW-1185">Reference proteome</keyword>
<proteinExistence type="predicted"/>
<dbReference type="RefSeq" id="WP_243492104.1">
    <property type="nucleotide sequence ID" value="NZ_CP063361.1"/>
</dbReference>
<name>A0ABY4ABE2_9BURK</name>
<dbReference type="Proteomes" id="UP000831532">
    <property type="component" value="Chromosome"/>
</dbReference>
<organism evidence="1 2">
    <name type="scientific">Massilia violaceinigra</name>
    <dbReference type="NCBI Taxonomy" id="2045208"/>
    <lineage>
        <taxon>Bacteria</taxon>
        <taxon>Pseudomonadati</taxon>
        <taxon>Pseudomonadota</taxon>
        <taxon>Betaproteobacteria</taxon>
        <taxon>Burkholderiales</taxon>
        <taxon>Oxalobacteraceae</taxon>
        <taxon>Telluria group</taxon>
        <taxon>Massilia</taxon>
    </lineage>
</organism>
<evidence type="ECO:0000313" key="1">
    <source>
        <dbReference type="EMBL" id="UOD30896.1"/>
    </source>
</evidence>
<protein>
    <submittedName>
        <fullName evidence="1">Type IV secretion protein Rhs</fullName>
    </submittedName>
</protein>
<accession>A0ABY4ABE2</accession>
<sequence length="72" mass="8160">MVSNGKGALMRHFSNRNHVMVEHSQPGALAPRHEYNGYATSGKITRTCGNDGHAWNHRYLDQKTVVHRQSVF</sequence>
<evidence type="ECO:0000313" key="2">
    <source>
        <dbReference type="Proteomes" id="UP000831532"/>
    </source>
</evidence>
<reference evidence="1 2" key="1">
    <citation type="submission" date="2020-10" db="EMBL/GenBank/DDBJ databases">
        <title>Genome analysis of Massilia species.</title>
        <authorList>
            <person name="Jung D.-H."/>
        </authorList>
    </citation>
    <scope>NUCLEOTIDE SEQUENCE [LARGE SCALE GENOMIC DNA]</scope>
    <source>
        <strain evidence="2">sipir</strain>
    </source>
</reference>
<dbReference type="EMBL" id="CP063361">
    <property type="protein sequence ID" value="UOD30896.1"/>
    <property type="molecule type" value="Genomic_DNA"/>
</dbReference>